<sequence length="329" mass="35554">MNVIKNYNTLKLFGLAALVLVLAIVSLFIGVKNISPLQVLNWNKQEVMLLTISRFPRTIALVITGVGMSICGLIMQQITQNKFVSPTTSGSLDAAKLGILTTLIVIPQEQALVKLIVSFLVTFSASLLFIKIINNLKHKSIVFVPIVGLLFGGIINSITSFFAYKFNIVQDVGATRDMSGSWLMGDFSGILQGNYEAVYLCLPAVVITYVYASKFTVIGMGKEVSLNLGLNYSSVLNIGLLCVSLTISAIVVTVGIIPFLGLVIPNIISHFKGDNLKATLPYTALFGAAFLLVCDIIGRLIIFPFEVPIGLMIGLVGGFSFLILLIKKQ</sequence>
<feature type="transmembrane region" description="Helical" evidence="8">
    <location>
        <begin position="308"/>
        <end position="326"/>
    </location>
</feature>
<comment type="similarity">
    <text evidence="2">Belongs to the binding-protein-dependent transport system permease family. FecCD subfamily.</text>
</comment>
<comment type="subcellular location">
    <subcellularLocation>
        <location evidence="1">Cell membrane</location>
        <topology evidence="1">Multi-pass membrane protein</topology>
    </subcellularLocation>
</comment>
<reference evidence="9" key="1">
    <citation type="submission" date="2021-10" db="EMBL/GenBank/DDBJ databases">
        <title>Tamlana sargassums sp. nov., and Tamlana laminarinivorans sp. nov., two new bacteria isolated from the brown alga.</title>
        <authorList>
            <person name="Li J."/>
        </authorList>
    </citation>
    <scope>NUCLEOTIDE SEQUENCE</scope>
    <source>
        <strain evidence="9">PT2-4</strain>
    </source>
</reference>
<gene>
    <name evidence="9" type="ORF">LG649_14275</name>
</gene>
<evidence type="ECO:0000313" key="9">
    <source>
        <dbReference type="EMBL" id="MCB4800017.1"/>
    </source>
</evidence>
<dbReference type="SUPFAM" id="SSF81345">
    <property type="entry name" value="ABC transporter involved in vitamin B12 uptake, BtuC"/>
    <property type="match status" value="1"/>
</dbReference>
<evidence type="ECO:0000256" key="1">
    <source>
        <dbReference type="ARBA" id="ARBA00004651"/>
    </source>
</evidence>
<feature type="transmembrane region" description="Helical" evidence="8">
    <location>
        <begin position="55"/>
        <end position="75"/>
    </location>
</feature>
<dbReference type="Pfam" id="PF01032">
    <property type="entry name" value="FecCD"/>
    <property type="match status" value="1"/>
</dbReference>
<dbReference type="Gene3D" id="1.10.3470.10">
    <property type="entry name" value="ABC transporter involved in vitamin B12 uptake, BtuC"/>
    <property type="match status" value="1"/>
</dbReference>
<comment type="caution">
    <text evidence="9">The sequence shown here is derived from an EMBL/GenBank/DDBJ whole genome shotgun (WGS) entry which is preliminary data.</text>
</comment>
<name>A0A9X1I408_9FLAO</name>
<dbReference type="PANTHER" id="PTHR30472">
    <property type="entry name" value="FERRIC ENTEROBACTIN TRANSPORT SYSTEM PERMEASE PROTEIN"/>
    <property type="match status" value="1"/>
</dbReference>
<feature type="transmembrane region" description="Helical" evidence="8">
    <location>
        <begin position="235"/>
        <end position="268"/>
    </location>
</feature>
<evidence type="ECO:0000313" key="10">
    <source>
        <dbReference type="Proteomes" id="UP001139199"/>
    </source>
</evidence>
<evidence type="ECO:0000256" key="3">
    <source>
        <dbReference type="ARBA" id="ARBA00022448"/>
    </source>
</evidence>
<proteinExistence type="inferred from homology"/>
<dbReference type="RefSeq" id="WP_226544500.1">
    <property type="nucleotide sequence ID" value="NZ_JAJAPW010000007.1"/>
</dbReference>
<keyword evidence="4" id="KW-1003">Cell membrane</keyword>
<dbReference type="PANTHER" id="PTHR30472:SF27">
    <property type="entry name" value="PETROBACTIN IMPORT SYSTEM PERMEASE PROTEIN YCLN"/>
    <property type="match status" value="1"/>
</dbReference>
<feature type="transmembrane region" description="Helical" evidence="8">
    <location>
        <begin position="142"/>
        <end position="164"/>
    </location>
</feature>
<dbReference type="GO" id="GO:0022857">
    <property type="term" value="F:transmembrane transporter activity"/>
    <property type="evidence" value="ECO:0007669"/>
    <property type="project" value="InterPro"/>
</dbReference>
<dbReference type="InterPro" id="IPR000522">
    <property type="entry name" value="ABC_transptr_permease_BtuC"/>
</dbReference>
<evidence type="ECO:0000256" key="6">
    <source>
        <dbReference type="ARBA" id="ARBA00022989"/>
    </source>
</evidence>
<accession>A0A9X1I408</accession>
<evidence type="ECO:0000256" key="4">
    <source>
        <dbReference type="ARBA" id="ARBA00022475"/>
    </source>
</evidence>
<organism evidence="9 10">
    <name type="scientific">Neotamlana laminarinivorans</name>
    <dbReference type="NCBI Taxonomy" id="2883124"/>
    <lineage>
        <taxon>Bacteria</taxon>
        <taxon>Pseudomonadati</taxon>
        <taxon>Bacteroidota</taxon>
        <taxon>Flavobacteriia</taxon>
        <taxon>Flavobacteriales</taxon>
        <taxon>Flavobacteriaceae</taxon>
        <taxon>Neotamlana</taxon>
    </lineage>
</organism>
<dbReference type="InterPro" id="IPR037294">
    <property type="entry name" value="ABC_BtuC-like"/>
</dbReference>
<dbReference type="CDD" id="cd06550">
    <property type="entry name" value="TM_ABC_iron-siderophores_like"/>
    <property type="match status" value="1"/>
</dbReference>
<evidence type="ECO:0000256" key="2">
    <source>
        <dbReference type="ARBA" id="ARBA00007935"/>
    </source>
</evidence>
<evidence type="ECO:0000256" key="5">
    <source>
        <dbReference type="ARBA" id="ARBA00022692"/>
    </source>
</evidence>
<dbReference type="GO" id="GO:0033214">
    <property type="term" value="P:siderophore-iron import into cell"/>
    <property type="evidence" value="ECO:0007669"/>
    <property type="project" value="TreeGrafter"/>
</dbReference>
<keyword evidence="3" id="KW-0813">Transport</keyword>
<evidence type="ECO:0000256" key="7">
    <source>
        <dbReference type="ARBA" id="ARBA00023136"/>
    </source>
</evidence>
<feature type="transmembrane region" description="Helical" evidence="8">
    <location>
        <begin position="280"/>
        <end position="302"/>
    </location>
</feature>
<keyword evidence="5 8" id="KW-0812">Transmembrane</keyword>
<feature type="transmembrane region" description="Helical" evidence="8">
    <location>
        <begin position="112"/>
        <end position="130"/>
    </location>
</feature>
<feature type="transmembrane region" description="Helical" evidence="8">
    <location>
        <begin position="12"/>
        <end position="35"/>
    </location>
</feature>
<dbReference type="GO" id="GO:0005886">
    <property type="term" value="C:plasma membrane"/>
    <property type="evidence" value="ECO:0007669"/>
    <property type="project" value="UniProtKB-SubCell"/>
</dbReference>
<keyword evidence="6 8" id="KW-1133">Transmembrane helix</keyword>
<dbReference type="Proteomes" id="UP001139199">
    <property type="component" value="Unassembled WGS sequence"/>
</dbReference>
<dbReference type="AlphaFoldDB" id="A0A9X1I408"/>
<keyword evidence="10" id="KW-1185">Reference proteome</keyword>
<keyword evidence="7 8" id="KW-0472">Membrane</keyword>
<dbReference type="EMBL" id="JAJAPW010000007">
    <property type="protein sequence ID" value="MCB4800017.1"/>
    <property type="molecule type" value="Genomic_DNA"/>
</dbReference>
<evidence type="ECO:0000256" key="8">
    <source>
        <dbReference type="SAM" id="Phobius"/>
    </source>
</evidence>
<protein>
    <submittedName>
        <fullName evidence="9">Iron chelate uptake ABC transporter family permease subunit</fullName>
    </submittedName>
</protein>